<evidence type="ECO:0000259" key="12">
    <source>
        <dbReference type="Pfam" id="PF02581"/>
    </source>
</evidence>
<feature type="binding site" evidence="9">
    <location>
        <position position="167"/>
    </location>
    <ligand>
        <name>2-[(2R,5Z)-2-carboxy-4-methylthiazol-5(2H)-ylidene]ethyl phosphate</name>
        <dbReference type="ChEBI" id="CHEBI:62899"/>
    </ligand>
</feature>
<dbReference type="AlphaFoldDB" id="A0AAU8HVS9"/>
<evidence type="ECO:0000256" key="3">
    <source>
        <dbReference type="ARBA" id="ARBA00022723"/>
    </source>
</evidence>
<comment type="caution">
    <text evidence="9">Lacks conserved residue(s) required for the propagation of feature annotation.</text>
</comment>
<comment type="pathway">
    <text evidence="1 9 11">Cofactor biosynthesis; thiamine diphosphate biosynthesis; thiamine phosphate from 4-amino-2-methyl-5-diphosphomethylpyrimidine and 4-methyl-5-(2-phosphoethyl)-thiazole: step 1/1.</text>
</comment>
<comment type="function">
    <text evidence="9">Condenses 4-methyl-5-(beta-hydroxyethyl)thiazole monophosphate (THZ-P) and 2-methyl-4-amino-5-hydroxymethyl pyrimidine pyrophosphate (HMP-PP) to form thiamine monophosphate (TMP).</text>
</comment>
<dbReference type="CDD" id="cd00564">
    <property type="entry name" value="TMP_TenI"/>
    <property type="match status" value="1"/>
</dbReference>
<dbReference type="Gene3D" id="3.20.20.70">
    <property type="entry name" value="Aldolase class I"/>
    <property type="match status" value="1"/>
</dbReference>
<feature type="binding site" evidence="9">
    <location>
        <position position="92"/>
    </location>
    <ligand>
        <name>Mg(2+)</name>
        <dbReference type="ChEBI" id="CHEBI:18420"/>
    </ligand>
</feature>
<dbReference type="GO" id="GO:0009228">
    <property type="term" value="P:thiamine biosynthetic process"/>
    <property type="evidence" value="ECO:0007669"/>
    <property type="project" value="UniProtKB-KW"/>
</dbReference>
<dbReference type="InterPro" id="IPR034291">
    <property type="entry name" value="TMP_synthase"/>
</dbReference>
<dbReference type="GO" id="GO:0004789">
    <property type="term" value="F:thiamine-phosphate diphosphorylase activity"/>
    <property type="evidence" value="ECO:0007669"/>
    <property type="project" value="UniProtKB-UniRule"/>
</dbReference>
<evidence type="ECO:0000256" key="4">
    <source>
        <dbReference type="ARBA" id="ARBA00022842"/>
    </source>
</evidence>
<evidence type="ECO:0000256" key="1">
    <source>
        <dbReference type="ARBA" id="ARBA00005165"/>
    </source>
</evidence>
<comment type="similarity">
    <text evidence="9 10">Belongs to the thiamine-phosphate synthase family.</text>
</comment>
<dbReference type="GO" id="GO:0000287">
    <property type="term" value="F:magnesium ion binding"/>
    <property type="evidence" value="ECO:0007669"/>
    <property type="project" value="UniProtKB-UniRule"/>
</dbReference>
<feature type="binding site" evidence="9">
    <location>
        <position position="111"/>
    </location>
    <ligand>
        <name>4-amino-2-methyl-5-(diphosphooxymethyl)pyrimidine</name>
        <dbReference type="ChEBI" id="CHEBI:57841"/>
    </ligand>
</feature>
<gene>
    <name evidence="9 13" type="primary">thiE</name>
    <name evidence="13" type="ORF">PRVXH_000836</name>
</gene>
<organism evidence="13">
    <name type="scientific">Proteinivorax hydrogeniformans</name>
    <dbReference type="NCBI Taxonomy" id="1826727"/>
    <lineage>
        <taxon>Bacteria</taxon>
        <taxon>Bacillati</taxon>
        <taxon>Bacillota</taxon>
        <taxon>Clostridia</taxon>
        <taxon>Eubacteriales</taxon>
        <taxon>Proteinivoracaceae</taxon>
        <taxon>Proteinivorax</taxon>
    </lineage>
</organism>
<evidence type="ECO:0000313" key="13">
    <source>
        <dbReference type="EMBL" id="XCI29513.1"/>
    </source>
</evidence>
<protein>
    <recommendedName>
        <fullName evidence="9">Thiamine-phosphate synthase</fullName>
        <shortName evidence="9">TP synthase</shortName>
        <shortName evidence="9">TPS</shortName>
        <ecNumber evidence="9">2.5.1.3</ecNumber>
    </recommendedName>
    <alternativeName>
        <fullName evidence="9">Thiamine-phosphate pyrophosphorylase</fullName>
        <shortName evidence="9">TMP pyrophosphorylase</shortName>
        <shortName evidence="9">TMP-PPase</shortName>
    </alternativeName>
</protein>
<comment type="catalytic activity">
    <reaction evidence="6 9 10">
        <text>4-methyl-5-(2-phosphooxyethyl)-thiazole + 4-amino-2-methyl-5-(diphosphooxymethyl)pyrimidine + H(+) = thiamine phosphate + diphosphate</text>
        <dbReference type="Rhea" id="RHEA:22328"/>
        <dbReference type="ChEBI" id="CHEBI:15378"/>
        <dbReference type="ChEBI" id="CHEBI:33019"/>
        <dbReference type="ChEBI" id="CHEBI:37575"/>
        <dbReference type="ChEBI" id="CHEBI:57841"/>
        <dbReference type="ChEBI" id="CHEBI:58296"/>
        <dbReference type="EC" id="2.5.1.3"/>
    </reaction>
</comment>
<dbReference type="GO" id="GO:0005737">
    <property type="term" value="C:cytoplasm"/>
    <property type="evidence" value="ECO:0007669"/>
    <property type="project" value="TreeGrafter"/>
</dbReference>
<feature type="binding site" evidence="9">
    <location>
        <begin position="40"/>
        <end position="44"/>
    </location>
    <ligand>
        <name>4-amino-2-methyl-5-(diphosphooxymethyl)pyrimidine</name>
        <dbReference type="ChEBI" id="CHEBI:57841"/>
    </ligand>
</feature>
<evidence type="ECO:0000256" key="7">
    <source>
        <dbReference type="ARBA" id="ARBA00047851"/>
    </source>
</evidence>
<dbReference type="FunFam" id="3.20.20.70:FF:000096">
    <property type="entry name" value="Thiamine-phosphate synthase"/>
    <property type="match status" value="1"/>
</dbReference>
<evidence type="ECO:0000256" key="5">
    <source>
        <dbReference type="ARBA" id="ARBA00022977"/>
    </source>
</evidence>
<dbReference type="EMBL" id="CP159485">
    <property type="protein sequence ID" value="XCI29513.1"/>
    <property type="molecule type" value="Genomic_DNA"/>
</dbReference>
<dbReference type="NCBIfam" id="TIGR00693">
    <property type="entry name" value="thiE"/>
    <property type="match status" value="1"/>
</dbReference>
<dbReference type="EC" id="2.5.1.3" evidence="9"/>
<dbReference type="InterPro" id="IPR013785">
    <property type="entry name" value="Aldolase_TIM"/>
</dbReference>
<proteinExistence type="inferred from homology"/>
<reference evidence="13" key="1">
    <citation type="journal article" date="2018" name="Antonie Van Leeuwenhoek">
        <title>Proteinivorax hydrogeniformans sp. nov., an anaerobic, haloalkaliphilic bacterium fermenting proteinaceous compounds with high hydrogen production.</title>
        <authorList>
            <person name="Boltyanskaya Y."/>
            <person name="Detkova E."/>
            <person name="Pimenov N."/>
            <person name="Kevbrin V."/>
        </authorList>
    </citation>
    <scope>NUCLEOTIDE SEQUENCE</scope>
    <source>
        <strain evidence="13">Z-710</strain>
    </source>
</reference>
<dbReference type="HAMAP" id="MF_00097">
    <property type="entry name" value="TMP_synthase"/>
    <property type="match status" value="1"/>
</dbReference>
<keyword evidence="3 9" id="KW-0479">Metal-binding</keyword>
<dbReference type="GO" id="GO:0009229">
    <property type="term" value="P:thiamine diphosphate biosynthetic process"/>
    <property type="evidence" value="ECO:0007669"/>
    <property type="project" value="UniProtKB-UniRule"/>
</dbReference>
<comment type="catalytic activity">
    <reaction evidence="8 9 10">
        <text>2-[(2R,5Z)-2-carboxy-4-methylthiazol-5(2H)-ylidene]ethyl phosphate + 4-amino-2-methyl-5-(diphosphooxymethyl)pyrimidine + 2 H(+) = thiamine phosphate + CO2 + diphosphate</text>
        <dbReference type="Rhea" id="RHEA:47844"/>
        <dbReference type="ChEBI" id="CHEBI:15378"/>
        <dbReference type="ChEBI" id="CHEBI:16526"/>
        <dbReference type="ChEBI" id="CHEBI:33019"/>
        <dbReference type="ChEBI" id="CHEBI:37575"/>
        <dbReference type="ChEBI" id="CHEBI:57841"/>
        <dbReference type="ChEBI" id="CHEBI:62899"/>
        <dbReference type="EC" id="2.5.1.3"/>
    </reaction>
</comment>
<feature type="binding site" evidence="9">
    <location>
        <begin position="137"/>
        <end position="139"/>
    </location>
    <ligand>
        <name>2-[(2R,5Z)-2-carboxy-4-methylthiazol-5(2H)-ylidene]ethyl phosphate</name>
        <dbReference type="ChEBI" id="CHEBI:62899"/>
    </ligand>
</feature>
<keyword evidence="4 9" id="KW-0460">Magnesium</keyword>
<evidence type="ECO:0000256" key="6">
    <source>
        <dbReference type="ARBA" id="ARBA00047334"/>
    </source>
</evidence>
<sequence>MQKNKVCYKLYLVADYNNEDVDCFCEQVARAILGGVSFVQLRAKNSSTKDMLLVGRALKKLTDKYNIPLVVNDRLDVALLINCNGVHLGQQDAPIKEARELLGREKIIGATTKTIKQAILAQNAGADYVGAGALFTSSTKTNAIAMSMDLLKDIKKSISLPVVAIGGINTKNIDKVPTSYIDGVAVSSGILKEQNIQKAAADLSKSLAK</sequence>
<keyword evidence="2 9" id="KW-0808">Transferase</keyword>
<dbReference type="SUPFAM" id="SSF51391">
    <property type="entry name" value="Thiamin phosphate synthase"/>
    <property type="match status" value="1"/>
</dbReference>
<dbReference type="RefSeq" id="WP_353894061.1">
    <property type="nucleotide sequence ID" value="NZ_CP159485.1"/>
</dbReference>
<evidence type="ECO:0000256" key="9">
    <source>
        <dbReference type="HAMAP-Rule" id="MF_00097"/>
    </source>
</evidence>
<dbReference type="InterPro" id="IPR022998">
    <property type="entry name" value="ThiamineP_synth_TenI"/>
</dbReference>
<feature type="binding site" evidence="9">
    <location>
        <position position="140"/>
    </location>
    <ligand>
        <name>4-amino-2-methyl-5-(diphosphooxymethyl)pyrimidine</name>
        <dbReference type="ChEBI" id="CHEBI:57841"/>
    </ligand>
</feature>
<name>A0AAU8HVS9_9FIRM</name>
<evidence type="ECO:0000256" key="10">
    <source>
        <dbReference type="RuleBase" id="RU003826"/>
    </source>
</evidence>
<feature type="binding site" evidence="9">
    <location>
        <position position="72"/>
    </location>
    <ligand>
        <name>4-amino-2-methyl-5-(diphosphooxymethyl)pyrimidine</name>
        <dbReference type="ChEBI" id="CHEBI:57841"/>
    </ligand>
</feature>
<dbReference type="PANTHER" id="PTHR20857:SF23">
    <property type="entry name" value="THIAMINE BIOSYNTHETIC BIFUNCTIONAL ENZYME"/>
    <property type="match status" value="1"/>
</dbReference>
<dbReference type="PANTHER" id="PTHR20857">
    <property type="entry name" value="THIAMINE-PHOSPHATE PYROPHOSPHORYLASE"/>
    <property type="match status" value="1"/>
</dbReference>
<feature type="domain" description="Thiamine phosphate synthase/TenI" evidence="12">
    <location>
        <begin position="10"/>
        <end position="190"/>
    </location>
</feature>
<evidence type="ECO:0000256" key="2">
    <source>
        <dbReference type="ARBA" id="ARBA00022679"/>
    </source>
</evidence>
<keyword evidence="5 9" id="KW-0784">Thiamine biosynthesis</keyword>
<comment type="cofactor">
    <cofactor evidence="9">
        <name>Mg(2+)</name>
        <dbReference type="ChEBI" id="CHEBI:18420"/>
    </cofactor>
    <text evidence="9">Binds 1 Mg(2+) ion per subunit.</text>
</comment>
<comment type="catalytic activity">
    <reaction evidence="7 9 10">
        <text>2-(2-carboxy-4-methylthiazol-5-yl)ethyl phosphate + 4-amino-2-methyl-5-(diphosphooxymethyl)pyrimidine + 2 H(+) = thiamine phosphate + CO2 + diphosphate</text>
        <dbReference type="Rhea" id="RHEA:47848"/>
        <dbReference type="ChEBI" id="CHEBI:15378"/>
        <dbReference type="ChEBI" id="CHEBI:16526"/>
        <dbReference type="ChEBI" id="CHEBI:33019"/>
        <dbReference type="ChEBI" id="CHEBI:37575"/>
        <dbReference type="ChEBI" id="CHEBI:57841"/>
        <dbReference type="ChEBI" id="CHEBI:62890"/>
        <dbReference type="EC" id="2.5.1.3"/>
    </reaction>
</comment>
<dbReference type="InterPro" id="IPR036206">
    <property type="entry name" value="ThiamineP_synth_sf"/>
</dbReference>
<reference evidence="13" key="2">
    <citation type="submission" date="2024-06" db="EMBL/GenBank/DDBJ databases">
        <authorList>
            <person name="Petrova K.O."/>
            <person name="Toshchakov S.V."/>
            <person name="Boltjanskaja Y.V."/>
            <person name="Kevbrin V.V."/>
        </authorList>
    </citation>
    <scope>NUCLEOTIDE SEQUENCE</scope>
    <source>
        <strain evidence="13">Z-710</strain>
    </source>
</reference>
<accession>A0AAU8HVS9</accession>
<dbReference type="Pfam" id="PF02581">
    <property type="entry name" value="TMP-TENI"/>
    <property type="match status" value="1"/>
</dbReference>
<evidence type="ECO:0000256" key="11">
    <source>
        <dbReference type="RuleBase" id="RU004253"/>
    </source>
</evidence>
<evidence type="ECO:0000256" key="8">
    <source>
        <dbReference type="ARBA" id="ARBA00047883"/>
    </source>
</evidence>
<feature type="binding site" evidence="9">
    <location>
        <position position="73"/>
    </location>
    <ligand>
        <name>Mg(2+)</name>
        <dbReference type="ChEBI" id="CHEBI:18420"/>
    </ligand>
</feature>